<dbReference type="GO" id="GO:0005525">
    <property type="term" value="F:GTP binding"/>
    <property type="evidence" value="ECO:0007669"/>
    <property type="project" value="InterPro"/>
</dbReference>
<dbReference type="RefSeq" id="WP_093554025.1">
    <property type="nucleotide sequence ID" value="NZ_FPBO01000003.1"/>
</dbReference>
<dbReference type="PANTHER" id="PTHR32120">
    <property type="entry name" value="SMALL RIBOSOMAL SUBUNIT BIOGENESIS GTPASE RSGA"/>
    <property type="match status" value="1"/>
</dbReference>
<dbReference type="PROSITE" id="PS50936">
    <property type="entry name" value="ENGC_GTPASE"/>
    <property type="match status" value="1"/>
</dbReference>
<dbReference type="OrthoDB" id="9809485at2"/>
<dbReference type="Gene3D" id="1.10.40.50">
    <property type="entry name" value="Probable gtpase engc, domain 3"/>
    <property type="match status" value="1"/>
</dbReference>
<dbReference type="InterPro" id="IPR010914">
    <property type="entry name" value="RsgA_GTPase_dom"/>
</dbReference>
<keyword evidence="1" id="KW-0690">Ribosome biogenesis</keyword>
<protein>
    <submittedName>
        <fullName evidence="3">Ribosome biogenesis GTPase</fullName>
    </submittedName>
</protein>
<dbReference type="STRING" id="1035707.SAMN05216552_1003150"/>
<evidence type="ECO:0000259" key="2">
    <source>
        <dbReference type="PROSITE" id="PS50936"/>
    </source>
</evidence>
<dbReference type="Gene3D" id="3.40.50.300">
    <property type="entry name" value="P-loop containing nucleotide triphosphate hydrolases"/>
    <property type="match status" value="1"/>
</dbReference>
<feature type="domain" description="EngC GTPase" evidence="2">
    <location>
        <begin position="110"/>
        <end position="257"/>
    </location>
</feature>
<organism evidence="3 4">
    <name type="scientific">Pseudoduganella namucuonensis</name>
    <dbReference type="NCBI Taxonomy" id="1035707"/>
    <lineage>
        <taxon>Bacteria</taxon>
        <taxon>Pseudomonadati</taxon>
        <taxon>Pseudomonadota</taxon>
        <taxon>Betaproteobacteria</taxon>
        <taxon>Burkholderiales</taxon>
        <taxon>Oxalobacteraceae</taxon>
        <taxon>Telluria group</taxon>
        <taxon>Pseudoduganella</taxon>
    </lineage>
</organism>
<accession>A0A1I7G979</accession>
<dbReference type="Pfam" id="PF03193">
    <property type="entry name" value="RsgA_GTPase"/>
    <property type="match status" value="1"/>
</dbReference>
<dbReference type="NCBIfam" id="TIGR00157">
    <property type="entry name" value="ribosome small subunit-dependent GTPase A"/>
    <property type="match status" value="1"/>
</dbReference>
<proteinExistence type="predicted"/>
<dbReference type="AlphaFoldDB" id="A0A1I7G979"/>
<dbReference type="GO" id="GO:0003924">
    <property type="term" value="F:GTPase activity"/>
    <property type="evidence" value="ECO:0007669"/>
    <property type="project" value="InterPro"/>
</dbReference>
<dbReference type="EMBL" id="FPBO01000003">
    <property type="protein sequence ID" value="SFU44901.1"/>
    <property type="molecule type" value="Genomic_DNA"/>
</dbReference>
<dbReference type="InterPro" id="IPR027417">
    <property type="entry name" value="P-loop_NTPase"/>
</dbReference>
<gene>
    <name evidence="3" type="ORF">SAMN05216552_1003150</name>
</gene>
<dbReference type="Proteomes" id="UP000199391">
    <property type="component" value="Unassembled WGS sequence"/>
</dbReference>
<reference evidence="4" key="1">
    <citation type="submission" date="2016-10" db="EMBL/GenBank/DDBJ databases">
        <authorList>
            <person name="Varghese N."/>
            <person name="Submissions S."/>
        </authorList>
    </citation>
    <scope>NUCLEOTIDE SEQUENCE [LARGE SCALE GENOMIC DNA]</scope>
    <source>
        <strain evidence="4">CGMCC 1.11014</strain>
    </source>
</reference>
<evidence type="ECO:0000256" key="1">
    <source>
        <dbReference type="ARBA" id="ARBA00022517"/>
    </source>
</evidence>
<evidence type="ECO:0000313" key="3">
    <source>
        <dbReference type="EMBL" id="SFU44901.1"/>
    </source>
</evidence>
<evidence type="ECO:0000313" key="4">
    <source>
        <dbReference type="Proteomes" id="UP000199391"/>
    </source>
</evidence>
<dbReference type="CDD" id="cd01854">
    <property type="entry name" value="YjeQ_EngC"/>
    <property type="match status" value="1"/>
</dbReference>
<dbReference type="GO" id="GO:0042254">
    <property type="term" value="P:ribosome biogenesis"/>
    <property type="evidence" value="ECO:0007669"/>
    <property type="project" value="UniProtKB-KW"/>
</dbReference>
<dbReference type="SUPFAM" id="SSF52540">
    <property type="entry name" value="P-loop containing nucleoside triphosphate hydrolases"/>
    <property type="match status" value="1"/>
</dbReference>
<keyword evidence="4" id="KW-1185">Reference proteome</keyword>
<dbReference type="InterPro" id="IPR004881">
    <property type="entry name" value="Ribosome_biogen_GTPase_RsgA"/>
</dbReference>
<dbReference type="PANTHER" id="PTHR32120:SF10">
    <property type="entry name" value="SMALL RIBOSOMAL SUBUNIT BIOGENESIS GTPASE RSGA"/>
    <property type="match status" value="1"/>
</dbReference>
<name>A0A1I7G979_9BURK</name>
<sequence length="349" mass="39025">MIAFNFEQLRHIGFKQLIAGQLGLLEPVADDARLMRITEVQREWLTVHDGVRELKARALAKLHGEYVLAVGDWVVVDNMAHGELWISQRLSPVNHISRRSYDGRRQAIASNIDTALLVMGLDHDFNVRRLERYIALTEASEVSALIVLTKCDIGHDIHQRVDELRRRIPARYPIVAVNALDAASVSALDPWLGYGQTLCLLGSSGAGKSTLTNTLSAAHQETGVIREGDSRGRHTTTFRSMHICATGACIIDAPGLRTLRPDGGEDSIAAAFDDIDSLAAQCQFRDCKHELEPGCAVRDNIDPDRLFNYRKLMRDIQRSQQTPLERIAERSRWKVIHKAASARNRDKRG</sequence>